<accession>A0ABQ4GD79</accession>
<organism evidence="3 4">
    <name type="scientific">Microbispora siamensis</name>
    <dbReference type="NCBI Taxonomy" id="564413"/>
    <lineage>
        <taxon>Bacteria</taxon>
        <taxon>Bacillati</taxon>
        <taxon>Actinomycetota</taxon>
        <taxon>Actinomycetes</taxon>
        <taxon>Streptosporangiales</taxon>
        <taxon>Streptosporangiaceae</taxon>
        <taxon>Microbispora</taxon>
    </lineage>
</organism>
<keyword evidence="2" id="KW-1133">Transmembrane helix</keyword>
<feature type="transmembrane region" description="Helical" evidence="2">
    <location>
        <begin position="12"/>
        <end position="33"/>
    </location>
</feature>
<evidence type="ECO:0000313" key="4">
    <source>
        <dbReference type="Proteomes" id="UP000660454"/>
    </source>
</evidence>
<dbReference type="Proteomes" id="UP000660454">
    <property type="component" value="Unassembled WGS sequence"/>
</dbReference>
<dbReference type="EMBL" id="BOOF01000001">
    <property type="protein sequence ID" value="GIH59378.1"/>
    <property type="molecule type" value="Genomic_DNA"/>
</dbReference>
<protein>
    <submittedName>
        <fullName evidence="3">Uncharacterized protein</fullName>
    </submittedName>
</protein>
<feature type="region of interest" description="Disordered" evidence="1">
    <location>
        <begin position="78"/>
        <end position="97"/>
    </location>
</feature>
<evidence type="ECO:0000256" key="1">
    <source>
        <dbReference type="SAM" id="MobiDB-lite"/>
    </source>
</evidence>
<comment type="caution">
    <text evidence="3">The sequence shown here is derived from an EMBL/GenBank/DDBJ whole genome shotgun (WGS) entry which is preliminary data.</text>
</comment>
<keyword evidence="2" id="KW-0812">Transmembrane</keyword>
<keyword evidence="2" id="KW-0472">Membrane</keyword>
<sequence>MLVPALAGLPKLVAAAVMAMSATTFAITGVYELTASQGWRTTAGVAGLVLAVVAYYAALAFSPGFTVAAVVSMPACRTTTGLDSPNSPAPRGGSTAR</sequence>
<dbReference type="RefSeq" id="WP_204046625.1">
    <property type="nucleotide sequence ID" value="NZ_BOOF01000001.1"/>
</dbReference>
<keyword evidence="4" id="KW-1185">Reference proteome</keyword>
<feature type="transmembrane region" description="Helical" evidence="2">
    <location>
        <begin position="45"/>
        <end position="71"/>
    </location>
</feature>
<evidence type="ECO:0000256" key="2">
    <source>
        <dbReference type="SAM" id="Phobius"/>
    </source>
</evidence>
<reference evidence="3 4" key="1">
    <citation type="submission" date="2021-01" db="EMBL/GenBank/DDBJ databases">
        <title>Whole genome shotgun sequence of Microbispora siamensis NBRC 104113.</title>
        <authorList>
            <person name="Komaki H."/>
            <person name="Tamura T."/>
        </authorList>
    </citation>
    <scope>NUCLEOTIDE SEQUENCE [LARGE SCALE GENOMIC DNA]</scope>
    <source>
        <strain evidence="3 4">NBRC 104113</strain>
    </source>
</reference>
<proteinExistence type="predicted"/>
<evidence type="ECO:0000313" key="3">
    <source>
        <dbReference type="EMBL" id="GIH59378.1"/>
    </source>
</evidence>
<name>A0ABQ4GD79_9ACTN</name>
<gene>
    <name evidence="3" type="ORF">Msi02_01950</name>
</gene>